<name>A0AAD4DYX3_9AGAM</name>
<dbReference type="Proteomes" id="UP001195769">
    <property type="component" value="Unassembled WGS sequence"/>
</dbReference>
<protein>
    <recommendedName>
        <fullName evidence="4">Cytochrome P450</fullName>
    </recommendedName>
</protein>
<evidence type="ECO:0000313" key="2">
    <source>
        <dbReference type="EMBL" id="KAG1896664.1"/>
    </source>
</evidence>
<dbReference type="AlphaFoldDB" id="A0AAD4DYX3"/>
<comment type="caution">
    <text evidence="2">The sequence shown here is derived from an EMBL/GenBank/DDBJ whole genome shotgun (WGS) entry which is preliminary data.</text>
</comment>
<reference evidence="2" key="1">
    <citation type="journal article" date="2020" name="New Phytol.">
        <title>Comparative genomics reveals dynamic genome evolution in host specialist ectomycorrhizal fungi.</title>
        <authorList>
            <person name="Lofgren L.A."/>
            <person name="Nguyen N.H."/>
            <person name="Vilgalys R."/>
            <person name="Ruytinx J."/>
            <person name="Liao H.L."/>
            <person name="Branco S."/>
            <person name="Kuo A."/>
            <person name="LaButti K."/>
            <person name="Lipzen A."/>
            <person name="Andreopoulos W."/>
            <person name="Pangilinan J."/>
            <person name="Riley R."/>
            <person name="Hundley H."/>
            <person name="Na H."/>
            <person name="Barry K."/>
            <person name="Grigoriev I.V."/>
            <person name="Stajich J.E."/>
            <person name="Kennedy P.G."/>
        </authorList>
    </citation>
    <scope>NUCLEOTIDE SEQUENCE</scope>
    <source>
        <strain evidence="2">FC203</strain>
    </source>
</reference>
<keyword evidence="3" id="KW-1185">Reference proteome</keyword>
<feature type="chain" id="PRO_5041961709" description="Cytochrome P450" evidence="1">
    <location>
        <begin position="18"/>
        <end position="116"/>
    </location>
</feature>
<sequence>MVTLLCSPAFLFLLSLSRHLRRFIKKRQHSPSLPPGLVPLPLLENVLPVDSQEPWLTYTEWSAAYGIWSSSLIGQVFYSAHSSHMAFRSTLDSAVMAMNGAFADDSSTQRSVPSLQ</sequence>
<accession>A0AAD4DYX3</accession>
<evidence type="ECO:0000256" key="1">
    <source>
        <dbReference type="SAM" id="SignalP"/>
    </source>
</evidence>
<evidence type="ECO:0000313" key="3">
    <source>
        <dbReference type="Proteomes" id="UP001195769"/>
    </source>
</evidence>
<keyword evidence="1" id="KW-0732">Signal</keyword>
<proteinExistence type="predicted"/>
<evidence type="ECO:0008006" key="4">
    <source>
        <dbReference type="Google" id="ProtNLM"/>
    </source>
</evidence>
<gene>
    <name evidence="2" type="ORF">F5891DRAFT_581537</name>
</gene>
<organism evidence="2 3">
    <name type="scientific">Suillus fuscotomentosus</name>
    <dbReference type="NCBI Taxonomy" id="1912939"/>
    <lineage>
        <taxon>Eukaryota</taxon>
        <taxon>Fungi</taxon>
        <taxon>Dikarya</taxon>
        <taxon>Basidiomycota</taxon>
        <taxon>Agaricomycotina</taxon>
        <taxon>Agaricomycetes</taxon>
        <taxon>Agaricomycetidae</taxon>
        <taxon>Boletales</taxon>
        <taxon>Suillineae</taxon>
        <taxon>Suillaceae</taxon>
        <taxon>Suillus</taxon>
    </lineage>
</organism>
<feature type="signal peptide" evidence="1">
    <location>
        <begin position="1"/>
        <end position="17"/>
    </location>
</feature>
<dbReference type="EMBL" id="JABBWK010000053">
    <property type="protein sequence ID" value="KAG1896664.1"/>
    <property type="molecule type" value="Genomic_DNA"/>
</dbReference>
<dbReference type="RefSeq" id="XP_041222240.1">
    <property type="nucleotide sequence ID" value="XM_041372353.1"/>
</dbReference>
<dbReference type="GeneID" id="64666651"/>